<evidence type="ECO:0000256" key="1">
    <source>
        <dbReference type="SAM" id="Phobius"/>
    </source>
</evidence>
<evidence type="ECO:0008006" key="3">
    <source>
        <dbReference type="Google" id="ProtNLM"/>
    </source>
</evidence>
<protein>
    <recommendedName>
        <fullName evidence="3">Symporter YjmB</fullName>
    </recommendedName>
</protein>
<evidence type="ECO:0000313" key="2">
    <source>
        <dbReference type="EMBL" id="MPM25189.1"/>
    </source>
</evidence>
<name>A0A644YA48_9ZZZZ</name>
<gene>
    <name evidence="2" type="ORF">SDC9_71679</name>
</gene>
<reference evidence="2" key="1">
    <citation type="submission" date="2019-08" db="EMBL/GenBank/DDBJ databases">
        <authorList>
            <person name="Kucharzyk K."/>
            <person name="Murdoch R.W."/>
            <person name="Higgins S."/>
            <person name="Loffler F."/>
        </authorList>
    </citation>
    <scope>NUCLEOTIDE SEQUENCE</scope>
</reference>
<feature type="transmembrane region" description="Helical" evidence="1">
    <location>
        <begin position="70"/>
        <end position="92"/>
    </location>
</feature>
<sequence length="135" mass="14668">MMYFLFTPDFAEYGKYTTGMNAEGAAFSIQSFSSKVIGALSSSAALLMLGLFGFISGSDAQTDLAKTGLWLLYSVIPAVGAVLQIVLLGLFYKLRDKDVFIMSQANHGEISIDEAEKQLAGRFIAYHSSTIETEE</sequence>
<proteinExistence type="predicted"/>
<feature type="transmembrane region" description="Helical" evidence="1">
    <location>
        <begin position="36"/>
        <end position="58"/>
    </location>
</feature>
<organism evidence="2">
    <name type="scientific">bioreactor metagenome</name>
    <dbReference type="NCBI Taxonomy" id="1076179"/>
    <lineage>
        <taxon>unclassified sequences</taxon>
        <taxon>metagenomes</taxon>
        <taxon>ecological metagenomes</taxon>
    </lineage>
</organism>
<keyword evidence="1" id="KW-0812">Transmembrane</keyword>
<dbReference type="Pfam" id="PF13347">
    <property type="entry name" value="MFS_2"/>
    <property type="match status" value="1"/>
</dbReference>
<dbReference type="EMBL" id="VSSQ01004434">
    <property type="protein sequence ID" value="MPM25189.1"/>
    <property type="molecule type" value="Genomic_DNA"/>
</dbReference>
<keyword evidence="1" id="KW-1133">Transmembrane helix</keyword>
<accession>A0A644YA48</accession>
<dbReference type="AlphaFoldDB" id="A0A644YA48"/>
<keyword evidence="1" id="KW-0472">Membrane</keyword>
<comment type="caution">
    <text evidence="2">The sequence shown here is derived from an EMBL/GenBank/DDBJ whole genome shotgun (WGS) entry which is preliminary data.</text>
</comment>